<name>A0A9D1ZK73_9BACE</name>
<dbReference type="InterPro" id="IPR037012">
    <property type="entry name" value="NanQ/TabA/YiaL_sf"/>
</dbReference>
<dbReference type="Pfam" id="PF04074">
    <property type="entry name" value="DUF386"/>
    <property type="match status" value="1"/>
</dbReference>
<dbReference type="SUPFAM" id="SSF51197">
    <property type="entry name" value="Clavaminate synthase-like"/>
    <property type="match status" value="1"/>
</dbReference>
<evidence type="ECO:0000313" key="1">
    <source>
        <dbReference type="EMBL" id="HIY89202.1"/>
    </source>
</evidence>
<comment type="caution">
    <text evidence="1">The sequence shown here is derived from an EMBL/GenBank/DDBJ whole genome shotgun (WGS) entry which is preliminary data.</text>
</comment>
<reference evidence="1" key="2">
    <citation type="submission" date="2021-04" db="EMBL/GenBank/DDBJ databases">
        <authorList>
            <person name="Gilroy R."/>
        </authorList>
    </citation>
    <scope>NUCLEOTIDE SEQUENCE</scope>
    <source>
        <strain evidence="1">Gambia2-208</strain>
    </source>
</reference>
<dbReference type="NCBIfam" id="TIGR00022">
    <property type="entry name" value="YhcH/YjgK/YiaL family protein"/>
    <property type="match status" value="1"/>
</dbReference>
<evidence type="ECO:0000313" key="2">
    <source>
        <dbReference type="Proteomes" id="UP000886851"/>
    </source>
</evidence>
<dbReference type="PANTHER" id="PTHR34986">
    <property type="entry name" value="EVOLVED BETA-GALACTOSIDASE SUBUNIT BETA"/>
    <property type="match status" value="1"/>
</dbReference>
<dbReference type="InterPro" id="IPR004375">
    <property type="entry name" value="NanQ/TabA/YiaL"/>
</dbReference>
<dbReference type="AlphaFoldDB" id="A0A9D1ZK73"/>
<reference evidence="1" key="1">
    <citation type="journal article" date="2021" name="PeerJ">
        <title>Extensive microbial diversity within the chicken gut microbiome revealed by metagenomics and culture.</title>
        <authorList>
            <person name="Gilroy R."/>
            <person name="Ravi A."/>
            <person name="Getino M."/>
            <person name="Pursley I."/>
            <person name="Horton D.L."/>
            <person name="Alikhan N.F."/>
            <person name="Baker D."/>
            <person name="Gharbi K."/>
            <person name="Hall N."/>
            <person name="Watson M."/>
            <person name="Adriaenssens E.M."/>
            <person name="Foster-Nyarko E."/>
            <person name="Jarju S."/>
            <person name="Secka A."/>
            <person name="Antonio M."/>
            <person name="Oren A."/>
            <person name="Chaudhuri R.R."/>
            <person name="La Ragione R."/>
            <person name="Hildebrand F."/>
            <person name="Pallen M.J."/>
        </authorList>
    </citation>
    <scope>NUCLEOTIDE SEQUENCE</scope>
    <source>
        <strain evidence="1">Gambia2-208</strain>
    </source>
</reference>
<accession>A0A9D1ZK73</accession>
<dbReference type="GO" id="GO:0005829">
    <property type="term" value="C:cytosol"/>
    <property type="evidence" value="ECO:0007669"/>
    <property type="project" value="TreeGrafter"/>
</dbReference>
<dbReference type="Proteomes" id="UP000886851">
    <property type="component" value="Unassembled WGS sequence"/>
</dbReference>
<dbReference type="PANTHER" id="PTHR34986:SF1">
    <property type="entry name" value="PROTEIN YIAL"/>
    <property type="match status" value="1"/>
</dbReference>
<dbReference type="EMBL" id="DXCV01000071">
    <property type="protein sequence ID" value="HIY89202.1"/>
    <property type="molecule type" value="Genomic_DNA"/>
</dbReference>
<dbReference type="Gene3D" id="2.60.120.370">
    <property type="entry name" value="YhcH/YjgK/YiaL"/>
    <property type="match status" value="1"/>
</dbReference>
<sequence length="150" mass="16740">MILSDLQHSERIEPLHPLFKTLFDYVKSHDLLHAEPGRIEIDGDNLFINNVAAHGVPAEKQPLEAHRDYIDVHILLEGTERIGWKSIEAVSNVTKPYEAVGDCALYTEPASAYVDLTPGQFLIVYPEDPHAPLIGDGPIRKLIGKVRIDV</sequence>
<proteinExistence type="predicted"/>
<protein>
    <submittedName>
        <fullName evidence="1">YhcH/YjgK/YiaL family protein</fullName>
    </submittedName>
</protein>
<organism evidence="1 2">
    <name type="scientific">Candidatus Bacteroides pullicola</name>
    <dbReference type="NCBI Taxonomy" id="2838475"/>
    <lineage>
        <taxon>Bacteria</taxon>
        <taxon>Pseudomonadati</taxon>
        <taxon>Bacteroidota</taxon>
        <taxon>Bacteroidia</taxon>
        <taxon>Bacteroidales</taxon>
        <taxon>Bacteroidaceae</taxon>
        <taxon>Bacteroides</taxon>
    </lineage>
</organism>
<gene>
    <name evidence="1" type="ORF">H9824_10950</name>
</gene>